<name>A0A369C0I1_9GAMM</name>
<dbReference type="EMBL" id="QPJY01000011">
    <property type="protein sequence ID" value="RCX26177.1"/>
    <property type="molecule type" value="Genomic_DNA"/>
</dbReference>
<evidence type="ECO:0000259" key="1">
    <source>
        <dbReference type="Pfam" id="PF01814"/>
    </source>
</evidence>
<dbReference type="Proteomes" id="UP000252707">
    <property type="component" value="Unassembled WGS sequence"/>
</dbReference>
<sequence>MSEPTLNQQTDPVVFLRQTHQALVERCAELEALATRESPDPGAARALGRQLGTLLEQHLRDEETELFTRLVRVSLKLADQIHVLRQDHERLRAAWADLQPLLANPAGARGAAGFAEQAAAFVQLKRGHIAREEQLLNQARHLLSSAALREMRNAMLERRGRHA</sequence>
<dbReference type="InterPro" id="IPR012312">
    <property type="entry name" value="Hemerythrin-like"/>
</dbReference>
<proteinExistence type="predicted"/>
<organism evidence="2 3">
    <name type="scientific">Thioalbus denitrificans</name>
    <dbReference type="NCBI Taxonomy" id="547122"/>
    <lineage>
        <taxon>Bacteria</taxon>
        <taxon>Pseudomonadati</taxon>
        <taxon>Pseudomonadota</taxon>
        <taxon>Gammaproteobacteria</taxon>
        <taxon>Chromatiales</taxon>
        <taxon>Ectothiorhodospiraceae</taxon>
        <taxon>Thioalbus</taxon>
    </lineage>
</organism>
<evidence type="ECO:0000313" key="2">
    <source>
        <dbReference type="EMBL" id="RCX26177.1"/>
    </source>
</evidence>
<accession>A0A369C0I1</accession>
<gene>
    <name evidence="2" type="ORF">DFQ59_11151</name>
</gene>
<keyword evidence="3" id="KW-1185">Reference proteome</keyword>
<dbReference type="RefSeq" id="WP_114280860.1">
    <property type="nucleotide sequence ID" value="NZ_QPJY01000011.1"/>
</dbReference>
<comment type="caution">
    <text evidence="2">The sequence shown here is derived from an EMBL/GenBank/DDBJ whole genome shotgun (WGS) entry which is preliminary data.</text>
</comment>
<dbReference type="Gene3D" id="1.20.120.520">
    <property type="entry name" value="nmb1532 protein domain like"/>
    <property type="match status" value="1"/>
</dbReference>
<dbReference type="AlphaFoldDB" id="A0A369C0I1"/>
<feature type="domain" description="Hemerythrin-like" evidence="1">
    <location>
        <begin position="12"/>
        <end position="136"/>
    </location>
</feature>
<dbReference type="Pfam" id="PF01814">
    <property type="entry name" value="Hemerythrin"/>
    <property type="match status" value="1"/>
</dbReference>
<protein>
    <submittedName>
        <fullName evidence="2">Hemerythrin HHE cation binding domain-containing protein</fullName>
    </submittedName>
</protein>
<evidence type="ECO:0000313" key="3">
    <source>
        <dbReference type="Proteomes" id="UP000252707"/>
    </source>
</evidence>
<reference evidence="2 3" key="1">
    <citation type="submission" date="2018-07" db="EMBL/GenBank/DDBJ databases">
        <title>Genomic Encyclopedia of Type Strains, Phase IV (KMG-IV): sequencing the most valuable type-strain genomes for metagenomic binning, comparative biology and taxonomic classification.</title>
        <authorList>
            <person name="Goeker M."/>
        </authorList>
    </citation>
    <scope>NUCLEOTIDE SEQUENCE [LARGE SCALE GENOMIC DNA]</scope>
    <source>
        <strain evidence="2 3">DSM 26407</strain>
    </source>
</reference>